<reference evidence="3 4" key="1">
    <citation type="submission" date="2019-04" db="EMBL/GenBank/DDBJ databases">
        <title>Streptomyces oryziradicis sp. nov., a novel actinomycete isolated from rhizosphere soil of rice (Oryza sativa L.).</title>
        <authorList>
            <person name="Li C."/>
        </authorList>
    </citation>
    <scope>NUCLEOTIDE SEQUENCE [LARGE SCALE GENOMIC DNA]</scope>
    <source>
        <strain evidence="3 4">NEAU-C40</strain>
    </source>
</reference>
<organism evidence="3 4">
    <name type="scientific">Actinacidiphila oryziradicis</name>
    <dbReference type="NCBI Taxonomy" id="2571141"/>
    <lineage>
        <taxon>Bacteria</taxon>
        <taxon>Bacillati</taxon>
        <taxon>Actinomycetota</taxon>
        <taxon>Actinomycetes</taxon>
        <taxon>Kitasatosporales</taxon>
        <taxon>Streptomycetaceae</taxon>
        <taxon>Actinacidiphila</taxon>
    </lineage>
</organism>
<dbReference type="Proteomes" id="UP000305778">
    <property type="component" value="Unassembled WGS sequence"/>
</dbReference>
<dbReference type="Gene3D" id="3.30.450.40">
    <property type="match status" value="1"/>
</dbReference>
<dbReference type="EMBL" id="SUMC01000043">
    <property type="protein sequence ID" value="TKA04965.1"/>
    <property type="molecule type" value="Genomic_DNA"/>
</dbReference>
<comment type="caution">
    <text evidence="3">The sequence shown here is derived from an EMBL/GenBank/DDBJ whole genome shotgun (WGS) entry which is preliminary data.</text>
</comment>
<evidence type="ECO:0000313" key="4">
    <source>
        <dbReference type="Proteomes" id="UP000305778"/>
    </source>
</evidence>
<proteinExistence type="predicted"/>
<feature type="region of interest" description="Disordered" evidence="1">
    <location>
        <begin position="233"/>
        <end position="252"/>
    </location>
</feature>
<evidence type="ECO:0000313" key="3">
    <source>
        <dbReference type="EMBL" id="TKA04965.1"/>
    </source>
</evidence>
<evidence type="ECO:0000256" key="1">
    <source>
        <dbReference type="SAM" id="MobiDB-lite"/>
    </source>
</evidence>
<gene>
    <name evidence="3" type="ORF">FCI23_33185</name>
</gene>
<dbReference type="AlphaFoldDB" id="A0A4U0SWR3"/>
<dbReference type="SUPFAM" id="SSF55781">
    <property type="entry name" value="GAF domain-like"/>
    <property type="match status" value="1"/>
</dbReference>
<protein>
    <submittedName>
        <fullName evidence="3">GAF domain-containing protein</fullName>
    </submittedName>
</protein>
<evidence type="ECO:0000259" key="2">
    <source>
        <dbReference type="Pfam" id="PF01590"/>
    </source>
</evidence>
<feature type="region of interest" description="Disordered" evidence="1">
    <location>
        <begin position="173"/>
        <end position="212"/>
    </location>
</feature>
<feature type="domain" description="GAF" evidence="2">
    <location>
        <begin position="54"/>
        <end position="169"/>
    </location>
</feature>
<dbReference type="InterPro" id="IPR003018">
    <property type="entry name" value="GAF"/>
</dbReference>
<dbReference type="Pfam" id="PF01590">
    <property type="entry name" value="GAF"/>
    <property type="match status" value="1"/>
</dbReference>
<dbReference type="InterPro" id="IPR029016">
    <property type="entry name" value="GAF-like_dom_sf"/>
</dbReference>
<keyword evidence="4" id="KW-1185">Reference proteome</keyword>
<sequence>MALGLPAGGTALDLIRTAEELSEVAVERFADFVTVDLLDAVLSGEEAEPAVPPRALIFREWPRRSVLEGCPESVVLSGERHTYHEQSPPARALAAGKAVRHPVDEETLRWWAAGRPERIRSIRTHGVHSTMVVPVQARGTPLGVVIFARHRTPDPFDDGDQLLAEELAARPFHPGHRRNSRAAWTSCRPRPPGPRGPALRAAGNDLRQRGKRTWRTTALPQVDEFRRWCRGRTTTGPVRWPAGPMPSRRARG</sequence>
<dbReference type="OrthoDB" id="118142at2"/>
<accession>A0A4U0SWR3</accession>
<name>A0A4U0SWR3_9ACTN</name>